<feature type="compositionally biased region" description="Gly residues" evidence="7">
    <location>
        <begin position="1757"/>
        <end position="1766"/>
    </location>
</feature>
<feature type="region of interest" description="Disordered" evidence="7">
    <location>
        <begin position="1352"/>
        <end position="1423"/>
    </location>
</feature>
<feature type="region of interest" description="Disordered" evidence="7">
    <location>
        <begin position="28"/>
        <end position="67"/>
    </location>
</feature>
<dbReference type="PROSITE" id="PS50297">
    <property type="entry name" value="ANK_REP_REGION"/>
    <property type="match status" value="1"/>
</dbReference>
<protein>
    <recommendedName>
        <fullName evidence="8">C3H1-type domain-containing protein</fullName>
    </recommendedName>
</protein>
<dbReference type="PROSITE" id="PS50088">
    <property type="entry name" value="ANK_REPEAT"/>
    <property type="match status" value="1"/>
</dbReference>
<gene>
    <name evidence="9" type="ORF">C2E20_1867</name>
</gene>
<feature type="zinc finger region" description="C3H1-type" evidence="5">
    <location>
        <begin position="1804"/>
        <end position="1831"/>
    </location>
</feature>
<keyword evidence="3 5" id="KW-0862">Zinc</keyword>
<keyword evidence="2 5" id="KW-0863">Zinc-finger</keyword>
<accession>A0A2P6VLR5</accession>
<dbReference type="SMART" id="SM00356">
    <property type="entry name" value="ZnF_C3H1"/>
    <property type="match status" value="1"/>
</dbReference>
<feature type="region of interest" description="Disordered" evidence="7">
    <location>
        <begin position="1881"/>
        <end position="1902"/>
    </location>
</feature>
<feature type="compositionally biased region" description="Gly residues" evidence="7">
    <location>
        <begin position="2010"/>
        <end position="2021"/>
    </location>
</feature>
<feature type="region of interest" description="Disordered" evidence="7">
    <location>
        <begin position="1161"/>
        <end position="1259"/>
    </location>
</feature>
<feature type="compositionally biased region" description="Low complexity" evidence="7">
    <location>
        <begin position="28"/>
        <end position="45"/>
    </location>
</feature>
<dbReference type="Proteomes" id="UP000239649">
    <property type="component" value="Unassembled WGS sequence"/>
</dbReference>
<dbReference type="GO" id="GO:0008270">
    <property type="term" value="F:zinc ion binding"/>
    <property type="evidence" value="ECO:0007669"/>
    <property type="project" value="UniProtKB-KW"/>
</dbReference>
<evidence type="ECO:0000256" key="6">
    <source>
        <dbReference type="SAM" id="Coils"/>
    </source>
</evidence>
<comment type="caution">
    <text evidence="9">The sequence shown here is derived from an EMBL/GenBank/DDBJ whole genome shotgun (WGS) entry which is preliminary data.</text>
</comment>
<feature type="domain" description="C3H1-type" evidence="8">
    <location>
        <begin position="1804"/>
        <end position="1831"/>
    </location>
</feature>
<reference evidence="9 10" key="1">
    <citation type="journal article" date="2018" name="Plant J.">
        <title>Genome sequences of Chlorella sorokiniana UTEX 1602 and Micractinium conductrix SAG 241.80: implications to maltose excretion by a green alga.</title>
        <authorList>
            <person name="Arriola M.B."/>
            <person name="Velmurugan N."/>
            <person name="Zhang Y."/>
            <person name="Plunkett M.H."/>
            <person name="Hondzo H."/>
            <person name="Barney B.M."/>
        </authorList>
    </citation>
    <scope>NUCLEOTIDE SEQUENCE [LARGE SCALE GENOMIC DNA]</scope>
    <source>
        <strain evidence="9 10">SAG 241.80</strain>
    </source>
</reference>
<feature type="compositionally biased region" description="Low complexity" evidence="7">
    <location>
        <begin position="1161"/>
        <end position="1204"/>
    </location>
</feature>
<evidence type="ECO:0000256" key="5">
    <source>
        <dbReference type="PROSITE-ProRule" id="PRU00723"/>
    </source>
</evidence>
<evidence type="ECO:0000256" key="3">
    <source>
        <dbReference type="ARBA" id="ARBA00022833"/>
    </source>
</evidence>
<evidence type="ECO:0000256" key="2">
    <source>
        <dbReference type="ARBA" id="ARBA00022771"/>
    </source>
</evidence>
<dbReference type="GO" id="GO:0010468">
    <property type="term" value="P:regulation of gene expression"/>
    <property type="evidence" value="ECO:0007669"/>
    <property type="project" value="UniProtKB-ARBA"/>
</dbReference>
<feature type="compositionally biased region" description="Low complexity" evidence="7">
    <location>
        <begin position="1441"/>
        <end position="1457"/>
    </location>
</feature>
<dbReference type="InterPro" id="IPR000571">
    <property type="entry name" value="Znf_CCCH"/>
</dbReference>
<feature type="region of interest" description="Disordered" evidence="7">
    <location>
        <begin position="1741"/>
        <end position="1766"/>
    </location>
</feature>
<dbReference type="Gene3D" id="1.25.40.20">
    <property type="entry name" value="Ankyrin repeat-containing domain"/>
    <property type="match status" value="1"/>
</dbReference>
<evidence type="ECO:0000313" key="10">
    <source>
        <dbReference type="Proteomes" id="UP000239649"/>
    </source>
</evidence>
<dbReference type="Gene3D" id="4.10.1000.10">
    <property type="entry name" value="Zinc finger, CCCH-type"/>
    <property type="match status" value="1"/>
</dbReference>
<dbReference type="PANTHER" id="PTHR45615">
    <property type="entry name" value="MYOSIN HEAVY CHAIN, NON-MUSCLE"/>
    <property type="match status" value="1"/>
</dbReference>
<keyword evidence="4" id="KW-0040">ANK repeat</keyword>
<dbReference type="InterPro" id="IPR036855">
    <property type="entry name" value="Znf_CCCH_sf"/>
</dbReference>
<dbReference type="OrthoDB" id="514511at2759"/>
<dbReference type="EMBL" id="LHPF02000003">
    <property type="protein sequence ID" value="PSC75029.1"/>
    <property type="molecule type" value="Genomic_DNA"/>
</dbReference>
<dbReference type="STRING" id="554055.A0A2P6VLR5"/>
<keyword evidence="1 5" id="KW-0479">Metal-binding</keyword>
<feature type="compositionally biased region" description="Low complexity" evidence="7">
    <location>
        <begin position="1741"/>
        <end position="1756"/>
    </location>
</feature>
<feature type="compositionally biased region" description="Gly residues" evidence="7">
    <location>
        <begin position="2072"/>
        <end position="2084"/>
    </location>
</feature>
<dbReference type="InterPro" id="IPR002110">
    <property type="entry name" value="Ankyrin_rpt"/>
</dbReference>
<feature type="coiled-coil region" evidence="6">
    <location>
        <begin position="807"/>
        <end position="851"/>
    </location>
</feature>
<evidence type="ECO:0000256" key="1">
    <source>
        <dbReference type="ARBA" id="ARBA00022723"/>
    </source>
</evidence>
<feature type="compositionally biased region" description="Low complexity" evidence="7">
    <location>
        <begin position="1223"/>
        <end position="1242"/>
    </location>
</feature>
<dbReference type="SUPFAM" id="SSF90229">
    <property type="entry name" value="CCCH zinc finger"/>
    <property type="match status" value="1"/>
</dbReference>
<proteinExistence type="predicted"/>
<evidence type="ECO:0000256" key="7">
    <source>
        <dbReference type="SAM" id="MobiDB-lite"/>
    </source>
</evidence>
<sequence>MQPSGGGRREGGAAGAAAAAAASGQAALAAAPGAPRAAPAGSNARLRAGRAAVRPGATASGGLQPLQQKLQQHIDREDRRIKELTEGILYDFFPAALRALLPPGADPAGGLPSDAARSVAAAALTVATLMNAPPGFLEFLLCVPWASLGSLYLRPEREEEGGGELEVPQLLTSQSERAALVNARLDPALLDCVLDFLYREQHQESLPPMIKLTAAAGAVDEQIKGLGDTQTVTRETVGALLDGATVLHCAALRGNPAQVDHLLLCGADPLLPNAAGELPVEAVPVCGDRCLGNGKLSCRCMGVRDQEAWECRSRLARSLILRRCVMQFRNGVSAWLRTALLCLLCVLGFWGHYTTLCRPALEQHATRRAEARRKRLLQQTQAKLLSMRTHAASGRRALGDGGAGAAAEPPDPHESSGGSGDGTAALLPPQPPADAADSYACSVALPGDARAGSYCSEDYAYACFSRAAQLLKELDLQPGSTPAGFVEAAAAGAGASATATRVLPAEQAAIYCGWAEAALRKARACTCAGCAAVAMHAVATGQHQVAALLASPDLAGEEEAQVAWLGASMARLVHCKAVLVLQTDVRQSATRAGIWRAQQCLQEWERLQQLGMTAGLGEDSCLDLQCLEGWCRSAGADLLLLESLRGAPLQPLQPLAEALPQAVGCDPASGVPTLLRPAGRDVVQQLRSALAAARPHASDHVVRVAESVASNLQAELSAGDRLRDLLLPRSGGMNVDELGEAIRAAERYPSLAAEVEQARGLKERWMRRAEAQAQFDAAVESMSGPPEAPLLVRQPGVAPAVVADAFWAELNSRVQQLESATEEARQANIGVAKAKRLLKELQAQGAAVEAAARLDEALSQPRCTSSALKTALAKAEAAAAAAAPGACLFVMGAELLQPRISAAKQKLEVERAAEGLARAASSCKAVADLPRLEAAILAARKVGAQELDQEAYKAASELRLRLDGASRARGALEAALRSLQKLGRQDDADGVERCIEEAEQCGELLTAEAARAREAVQRWRAAVAAEARLTRALSDGVGTAHLSRAIKEAAAAGVKVGEARRLLKLMQGLEAAMQQAAEGPFQYQAFKSRIEQAEAGGCPEGLVGEAKLQLHRLLLAEVAGELDAALKLSRTADKSVVQRLSSLKAVLDKADAVLQMDGELQAQQVQQHPQQPGVAASSTSEPSEAGASEAAAGGAGEGRAPQAPSLSRSDTGLSGAGSGSAGALGRAEPGSGSSSLPPGLGSVSRLESFASDQGSPRAATAAGAPSVYVSAAPSVQLDGGDADVAVLLEVMSEGRVQLSILLPAAAVLEGEDEDASDVELPEELAGDQLAVVKHMVRQARRLLAREEAEQARIERERQEEARVRREQQLREKAERERADRERAEKARAERAERKAALEAQKAERRERERQHRLEKERQRQEREKLAKEHFALLQKQRRLLAQPPAPSAAQPEASPLPMGGGAPAAGLGQAAAQPLGAPMVGGGGGGLFALPGPGGAAGGLVPSAAALELWAAAHAGGAASAAGFARLPGLLRHVEHDRSDSLERLSEQQGLLDLLNDHSSDAAPAAEAPGASRDAAGAGGEPLHSPTSGGGGGGLRHPAFGSGRWSSMEGSTEGLPGTDVGRTPEASPIKQRSLAAAAGGAGFLDFANSLWQVGGASGGAGAPRAAGVNSGSGGALLWGSSGNLAAASTASPSRLSVQDDLALTGLGSSRLWQSGGADRAAGPSSGDGWAEVLGGAVQQQGGAGSSLLASPQRGAPQGAGGGGDALGGGGLGVPALALLQQRRQQQLIAALDAAKAQLLLQHQGGRQTICKYFMHGFCREGDACRFSHSIPGALADQQQQQQRLLGLQRLSAGAPAAQQQQPGGGGVLSFGAPGAAAFAGGGSASGSRAGTPDIRMGGAAAGGGLPASGSSFSVTAPSFSPREPLSGASSAAAAAAAAVGGFPPSTASLPAFAGLGAAMQLDSYSGGRFAASRPASAANSAFATPRDDPRLSAEGEAFEDALESQTAPLAGGGDGGYGGGEAELYQEAYAEGGEEYGDNGEAFQGSGGTHGYHPAAYRQPRLPGDAYAAPGAGAGDGGGDGDGGAPDAFGLPSEASLLLFRDLPDFLHDTTDE</sequence>
<name>A0A2P6VLR5_9CHLO</name>
<organism evidence="9 10">
    <name type="scientific">Micractinium conductrix</name>
    <dbReference type="NCBI Taxonomy" id="554055"/>
    <lineage>
        <taxon>Eukaryota</taxon>
        <taxon>Viridiplantae</taxon>
        <taxon>Chlorophyta</taxon>
        <taxon>core chlorophytes</taxon>
        <taxon>Trebouxiophyceae</taxon>
        <taxon>Chlorellales</taxon>
        <taxon>Chlorellaceae</taxon>
        <taxon>Chlorella clade</taxon>
        <taxon>Micractinium</taxon>
    </lineage>
</organism>
<feature type="compositionally biased region" description="Low complexity" evidence="7">
    <location>
        <begin position="1561"/>
        <end position="1576"/>
    </location>
</feature>
<feature type="region of interest" description="Disordered" evidence="7">
    <location>
        <begin position="1996"/>
        <end position="2090"/>
    </location>
</feature>
<keyword evidence="10" id="KW-1185">Reference proteome</keyword>
<dbReference type="PANTHER" id="PTHR45615:SF66">
    <property type="entry name" value="CARD DOMAIN-CONTAINING PROTEIN"/>
    <property type="match status" value="1"/>
</dbReference>
<keyword evidence="6" id="KW-0175">Coiled coil</keyword>
<feature type="region of interest" description="Disordered" evidence="7">
    <location>
        <begin position="1441"/>
        <end position="1468"/>
    </location>
</feature>
<dbReference type="InterPro" id="IPR036770">
    <property type="entry name" value="Ankyrin_rpt-contain_sf"/>
</dbReference>
<feature type="repeat" description="ANK" evidence="4">
    <location>
        <begin position="242"/>
        <end position="274"/>
    </location>
</feature>
<dbReference type="PROSITE" id="PS50103">
    <property type="entry name" value="ZF_C3H1"/>
    <property type="match status" value="1"/>
</dbReference>
<feature type="compositionally biased region" description="Low complexity" evidence="7">
    <location>
        <begin position="2022"/>
        <end position="2031"/>
    </location>
</feature>
<feature type="region of interest" description="Disordered" evidence="7">
    <location>
        <begin position="395"/>
        <end position="429"/>
    </location>
</feature>
<evidence type="ECO:0000313" key="9">
    <source>
        <dbReference type="EMBL" id="PSC75029.1"/>
    </source>
</evidence>
<feature type="region of interest" description="Disordered" evidence="7">
    <location>
        <begin position="1561"/>
        <end position="1628"/>
    </location>
</feature>
<evidence type="ECO:0000256" key="4">
    <source>
        <dbReference type="PROSITE-ProRule" id="PRU00023"/>
    </source>
</evidence>
<evidence type="ECO:0000259" key="8">
    <source>
        <dbReference type="PROSITE" id="PS50103"/>
    </source>
</evidence>